<feature type="transmembrane region" description="Helical" evidence="8">
    <location>
        <begin position="313"/>
        <end position="336"/>
    </location>
</feature>
<feature type="transmembrane region" description="Helical" evidence="8">
    <location>
        <begin position="208"/>
        <end position="227"/>
    </location>
</feature>
<organism evidence="10">
    <name type="scientific">Fundidesulfovibrio putealis</name>
    <dbReference type="NCBI Taxonomy" id="270496"/>
    <lineage>
        <taxon>Bacteria</taxon>
        <taxon>Pseudomonadati</taxon>
        <taxon>Thermodesulfobacteriota</taxon>
        <taxon>Desulfovibrionia</taxon>
        <taxon>Desulfovibrionales</taxon>
        <taxon>Desulfovibrionaceae</taxon>
        <taxon>Fundidesulfovibrio</taxon>
    </lineage>
</organism>
<reference evidence="10" key="1">
    <citation type="journal article" date="2020" name="mSystems">
        <title>Genome- and Community-Level Interaction Insights into Carbon Utilization and Element Cycling Functions of Hydrothermarchaeota in Hydrothermal Sediment.</title>
        <authorList>
            <person name="Zhou Z."/>
            <person name="Liu Y."/>
            <person name="Xu W."/>
            <person name="Pan J."/>
            <person name="Luo Z.H."/>
            <person name="Li M."/>
        </authorList>
    </citation>
    <scope>NUCLEOTIDE SEQUENCE [LARGE SCALE GENOMIC DNA]</scope>
    <source>
        <strain evidence="10">SpSt-413</strain>
    </source>
</reference>
<keyword evidence="6 8" id="KW-1133">Transmembrane helix</keyword>
<dbReference type="EMBL" id="DSRP01000066">
    <property type="protein sequence ID" value="HGG91495.1"/>
    <property type="molecule type" value="Genomic_DNA"/>
</dbReference>
<keyword evidence="7 8" id="KW-0472">Membrane</keyword>
<feature type="transmembrane region" description="Helical" evidence="8">
    <location>
        <begin position="343"/>
        <end position="361"/>
    </location>
</feature>
<evidence type="ECO:0000313" key="10">
    <source>
        <dbReference type="EMBL" id="HGG91495.1"/>
    </source>
</evidence>
<dbReference type="GO" id="GO:0009103">
    <property type="term" value="P:lipopolysaccharide biosynthetic process"/>
    <property type="evidence" value="ECO:0007669"/>
    <property type="project" value="UniProtKB-ARBA"/>
</dbReference>
<dbReference type="AlphaFoldDB" id="A0A7C4AG03"/>
<evidence type="ECO:0000256" key="7">
    <source>
        <dbReference type="ARBA" id="ARBA00023136"/>
    </source>
</evidence>
<feature type="transmembrane region" description="Helical" evidence="8">
    <location>
        <begin position="288"/>
        <end position="307"/>
    </location>
</feature>
<feature type="transmembrane region" description="Helical" evidence="8">
    <location>
        <begin position="176"/>
        <end position="196"/>
    </location>
</feature>
<evidence type="ECO:0000256" key="4">
    <source>
        <dbReference type="ARBA" id="ARBA00022679"/>
    </source>
</evidence>
<evidence type="ECO:0000256" key="3">
    <source>
        <dbReference type="ARBA" id="ARBA00022676"/>
    </source>
</evidence>
<dbReference type="GO" id="GO:0005886">
    <property type="term" value="C:plasma membrane"/>
    <property type="evidence" value="ECO:0007669"/>
    <property type="project" value="UniProtKB-SubCell"/>
</dbReference>
<feature type="transmembrane region" description="Helical" evidence="8">
    <location>
        <begin position="109"/>
        <end position="131"/>
    </location>
</feature>
<evidence type="ECO:0000256" key="6">
    <source>
        <dbReference type="ARBA" id="ARBA00022989"/>
    </source>
</evidence>
<gene>
    <name evidence="10" type="ORF">ENR59_00895</name>
</gene>
<evidence type="ECO:0000256" key="5">
    <source>
        <dbReference type="ARBA" id="ARBA00022692"/>
    </source>
</evidence>
<comment type="caution">
    <text evidence="10">The sequence shown here is derived from an EMBL/GenBank/DDBJ whole genome shotgun (WGS) entry which is preliminary data.</text>
</comment>
<proteinExistence type="predicted"/>
<dbReference type="PANTHER" id="PTHR33908:SF3">
    <property type="entry name" value="UNDECAPRENYL PHOSPHATE-ALPHA-4-AMINO-4-DEOXY-L-ARABINOSE ARABINOSYL TRANSFERASE"/>
    <property type="match status" value="1"/>
</dbReference>
<evidence type="ECO:0000256" key="2">
    <source>
        <dbReference type="ARBA" id="ARBA00022475"/>
    </source>
</evidence>
<keyword evidence="2" id="KW-1003">Cell membrane</keyword>
<comment type="subcellular location">
    <subcellularLocation>
        <location evidence="1">Cell membrane</location>
        <topology evidence="1">Multi-pass membrane protein</topology>
    </subcellularLocation>
</comment>
<keyword evidence="4" id="KW-0808">Transferase</keyword>
<accession>A0A7C4AG03</accession>
<feature type="transmembrane region" description="Helical" evidence="8">
    <location>
        <begin position="12"/>
        <end position="31"/>
    </location>
</feature>
<dbReference type="GO" id="GO:0010041">
    <property type="term" value="P:response to iron(III) ion"/>
    <property type="evidence" value="ECO:0007669"/>
    <property type="project" value="TreeGrafter"/>
</dbReference>
<feature type="transmembrane region" description="Helical" evidence="8">
    <location>
        <begin position="264"/>
        <end position="281"/>
    </location>
</feature>
<dbReference type="GO" id="GO:0016763">
    <property type="term" value="F:pentosyltransferase activity"/>
    <property type="evidence" value="ECO:0007669"/>
    <property type="project" value="TreeGrafter"/>
</dbReference>
<protein>
    <recommendedName>
        <fullName evidence="9">Glycosyltransferase RgtA/B/C/D-like domain-containing protein</fullName>
    </recommendedName>
</protein>
<feature type="transmembrane region" description="Helical" evidence="8">
    <location>
        <begin position="138"/>
        <end position="156"/>
    </location>
</feature>
<name>A0A7C4AG03_9BACT</name>
<evidence type="ECO:0000259" key="9">
    <source>
        <dbReference type="Pfam" id="PF13231"/>
    </source>
</evidence>
<evidence type="ECO:0000256" key="1">
    <source>
        <dbReference type="ARBA" id="ARBA00004651"/>
    </source>
</evidence>
<keyword evidence="3" id="KW-0328">Glycosyltransferase</keyword>
<evidence type="ECO:0000256" key="8">
    <source>
        <dbReference type="SAM" id="Phobius"/>
    </source>
</evidence>
<dbReference type="Pfam" id="PF13231">
    <property type="entry name" value="PMT_2"/>
    <property type="match status" value="1"/>
</dbReference>
<dbReference type="PANTHER" id="PTHR33908">
    <property type="entry name" value="MANNOSYLTRANSFERASE YKCB-RELATED"/>
    <property type="match status" value="1"/>
</dbReference>
<dbReference type="InterPro" id="IPR050297">
    <property type="entry name" value="LipidA_mod_glycosyltrf_83"/>
</dbReference>
<sequence length="794" mass="86656">MTDSPDRQPLAASWRIALAAILLVGGWLRFYRLDVPSLWPDEMLVALMASFPPQYIAKWALALEVHPPTYHYFYSLVEQFGLSDFALRLPSAMAGTASIWLMWRAGRLLFGEGAGLFAAALLAGNPLHVWLSRQVRPYALMVFFFLLAFIHLALYIRTGDRRGLWKAMLANLPLLLTHYISILIVGAEGALLAAAALPRLSGRRVKDLLLFAAVSLASFAPALPFFLTMMAKRQDMNARVPFDVVLDRTLEYAQGLFNLFSHPALTWALIALWAAGLLLVAARARDRLGWLAYSLGFMALPFAVILYQRYNTFYFSSHISFMLPAVVLPAGYALAVLARRSRLIPPAAALTAGALAALILLHDHARLYREDSTIISWWHFGTFKAMARELPVHVRPTDQLVFSDMSLPNSINWYLRRFSAMNPVESPRLGQDGPAVVHFLSNGESVGNLFGSRADIEKTGRVLGRWKLDALNVTSVEIPREPVPAVDVLPFEFTATGHPGDFFSKVRSMEGLAVKPDWGGSLHPSRYRTPGWAGFEFVNGLGEAAMSVTAGLSFENIGEGDAIALEYSVDGGPAARVDVSGGPDRNRFVSVPLSLAPGWKRLLVRVLLACAGRTPYGYGGSLQTVQLKTLSLWACPPGQTGPCDQRLFEAQVRMAQQGYLGIGFAKESSAPEQSLTLPESGLAVHDEGPPGWKVLSPDAPDKQVTVTVKASALKGGAVFYPRTGGGSFVSVRLGGPDGPELFRLTGLHGSWTPIAAMYPLALPEGQDAELSVTLSGQWAQLWVYGGSALFRRPR</sequence>
<dbReference type="InterPro" id="IPR038731">
    <property type="entry name" value="RgtA/B/C-like"/>
</dbReference>
<keyword evidence="5 8" id="KW-0812">Transmembrane</keyword>
<feature type="domain" description="Glycosyltransferase RgtA/B/C/D-like" evidence="9">
    <location>
        <begin position="66"/>
        <end position="223"/>
    </location>
</feature>